<dbReference type="EMBL" id="CAFBPH010000009">
    <property type="protein sequence ID" value="CAB5004362.1"/>
    <property type="molecule type" value="Genomic_DNA"/>
</dbReference>
<dbReference type="Gene3D" id="3.90.230.10">
    <property type="entry name" value="Creatinase/methionine aminopeptidase superfamily"/>
    <property type="match status" value="1"/>
</dbReference>
<organism evidence="7">
    <name type="scientific">freshwater metagenome</name>
    <dbReference type="NCBI Taxonomy" id="449393"/>
    <lineage>
        <taxon>unclassified sequences</taxon>
        <taxon>metagenomes</taxon>
        <taxon>ecological metagenomes</taxon>
    </lineage>
</organism>
<dbReference type="GO" id="GO:0004177">
    <property type="term" value="F:aminopeptidase activity"/>
    <property type="evidence" value="ECO:0007669"/>
    <property type="project" value="TreeGrafter"/>
</dbReference>
<comment type="similarity">
    <text evidence="2">Belongs to the peptidase M24B family.</text>
</comment>
<dbReference type="InterPro" id="IPR052433">
    <property type="entry name" value="X-Pro_dipept-like"/>
</dbReference>
<dbReference type="Pfam" id="PF00557">
    <property type="entry name" value="Peptidase_M24"/>
    <property type="match status" value="1"/>
</dbReference>
<evidence type="ECO:0000256" key="5">
    <source>
        <dbReference type="ARBA" id="ARBA00023211"/>
    </source>
</evidence>
<dbReference type="AlphaFoldDB" id="A0A6J7PP23"/>
<protein>
    <submittedName>
        <fullName evidence="7">Unannotated protein</fullName>
    </submittedName>
</protein>
<evidence type="ECO:0000256" key="2">
    <source>
        <dbReference type="ARBA" id="ARBA00008766"/>
    </source>
</evidence>
<dbReference type="InterPro" id="IPR036005">
    <property type="entry name" value="Creatinase/aminopeptidase-like"/>
</dbReference>
<dbReference type="PANTHER" id="PTHR43226">
    <property type="entry name" value="XAA-PRO AMINOPEPTIDASE 3"/>
    <property type="match status" value="1"/>
</dbReference>
<reference evidence="7" key="1">
    <citation type="submission" date="2020-05" db="EMBL/GenBank/DDBJ databases">
        <authorList>
            <person name="Chiriac C."/>
            <person name="Salcher M."/>
            <person name="Ghai R."/>
            <person name="Kavagutti S V."/>
        </authorList>
    </citation>
    <scope>NUCLEOTIDE SEQUENCE</scope>
</reference>
<evidence type="ECO:0000256" key="1">
    <source>
        <dbReference type="ARBA" id="ARBA00001936"/>
    </source>
</evidence>
<accession>A0A6J7PP23</accession>
<dbReference type="InterPro" id="IPR001131">
    <property type="entry name" value="Peptidase_M24B_aminopep-P_CS"/>
</dbReference>
<dbReference type="SUPFAM" id="SSF55920">
    <property type="entry name" value="Creatinase/aminopeptidase"/>
    <property type="match status" value="1"/>
</dbReference>
<feature type="domain" description="Peptidase M24" evidence="6">
    <location>
        <begin position="10"/>
        <end position="249"/>
    </location>
</feature>
<keyword evidence="3" id="KW-0479">Metal-binding</keyword>
<keyword evidence="4" id="KW-0378">Hydrolase</keyword>
<dbReference type="CDD" id="cd01087">
    <property type="entry name" value="Prolidase"/>
    <property type="match status" value="1"/>
</dbReference>
<dbReference type="PROSITE" id="PS00491">
    <property type="entry name" value="PROLINE_PEPTIDASE"/>
    <property type="match status" value="1"/>
</dbReference>
<evidence type="ECO:0000259" key="6">
    <source>
        <dbReference type="Pfam" id="PF00557"/>
    </source>
</evidence>
<dbReference type="GO" id="GO:0006508">
    <property type="term" value="P:proteolysis"/>
    <property type="evidence" value="ECO:0007669"/>
    <property type="project" value="TreeGrafter"/>
</dbReference>
<dbReference type="GO" id="GO:0046872">
    <property type="term" value="F:metal ion binding"/>
    <property type="evidence" value="ECO:0007669"/>
    <property type="project" value="UniProtKB-KW"/>
</dbReference>
<keyword evidence="5" id="KW-0464">Manganese</keyword>
<dbReference type="GO" id="GO:0005829">
    <property type="term" value="C:cytosol"/>
    <property type="evidence" value="ECO:0007669"/>
    <property type="project" value="TreeGrafter"/>
</dbReference>
<evidence type="ECO:0000256" key="4">
    <source>
        <dbReference type="ARBA" id="ARBA00022801"/>
    </source>
</evidence>
<gene>
    <name evidence="7" type="ORF">UFOPK4087_00084</name>
</gene>
<comment type="cofactor">
    <cofactor evidence="1">
        <name>Mn(2+)</name>
        <dbReference type="ChEBI" id="CHEBI:29035"/>
    </cofactor>
</comment>
<proteinExistence type="inferred from homology"/>
<name>A0A6J7PP23_9ZZZZ</name>
<evidence type="ECO:0000313" key="7">
    <source>
        <dbReference type="EMBL" id="CAB5004362.1"/>
    </source>
</evidence>
<evidence type="ECO:0000256" key="3">
    <source>
        <dbReference type="ARBA" id="ARBA00022723"/>
    </source>
</evidence>
<dbReference type="InterPro" id="IPR000994">
    <property type="entry name" value="Pept_M24"/>
</dbReference>
<sequence length="274" mass="30484">MIKDDYEINEMQRAIDATHSGFNDIIRALPAAVETPRGERVVEAAFYGRARIEGNDLGYNTIAASGAHACVLHWTRNDGAVRNGELILIDAGIEMDSYYTADITRTLPVNGKFTPEQRAMYMLVYRAQQAGFAAVKAGADFLDINRACHRVIAQGLHDLGVLTVSVDESMQPEIGLHRRWTLHGVSHMLGMDVHDCAQARKDQYTEAKLRAGMILTVEPGFYIQPDDELFPPEYRGIGIRIEDDVLVTEDGCINLSANIPSHPDDIEAWMQSLR</sequence>
<dbReference type="PANTHER" id="PTHR43226:SF4">
    <property type="entry name" value="XAA-PRO AMINOPEPTIDASE 3"/>
    <property type="match status" value="1"/>
</dbReference>